<feature type="signal peptide" evidence="1">
    <location>
        <begin position="1"/>
        <end position="22"/>
    </location>
</feature>
<evidence type="ECO:0000256" key="1">
    <source>
        <dbReference type="SAM" id="SignalP"/>
    </source>
</evidence>
<feature type="domain" description="Lipocalin-like" evidence="2">
    <location>
        <begin position="34"/>
        <end position="127"/>
    </location>
</feature>
<dbReference type="Pfam" id="PF13648">
    <property type="entry name" value="Lipocalin_4"/>
    <property type="match status" value="1"/>
</dbReference>
<feature type="chain" id="PRO_5007841997" description="Lipocalin-like domain-containing protein" evidence="1">
    <location>
        <begin position="23"/>
        <end position="143"/>
    </location>
</feature>
<dbReference type="Proteomes" id="UP000076715">
    <property type="component" value="Unassembled WGS sequence"/>
</dbReference>
<comment type="caution">
    <text evidence="3">The sequence shown here is derived from an EMBL/GenBank/DDBJ whole genome shotgun (WGS) entry which is preliminary data.</text>
</comment>
<dbReference type="AlphaFoldDB" id="A0A163CEG3"/>
<keyword evidence="1" id="KW-0732">Signal</keyword>
<dbReference type="OrthoDB" id="1435261at2"/>
<evidence type="ECO:0000259" key="2">
    <source>
        <dbReference type="Pfam" id="PF13648"/>
    </source>
</evidence>
<keyword evidence="4" id="KW-1185">Reference proteome</keyword>
<evidence type="ECO:0000313" key="4">
    <source>
        <dbReference type="Proteomes" id="UP000076715"/>
    </source>
</evidence>
<proteinExistence type="predicted"/>
<sequence length="143" mass="16237">MKNIKYYFVICLITLLASCSSSDDDSGEANNDTIIGKWQIDQRFNDGVEESLSDCFKTTTIEFTSDNRFISTLMDISTSTNNCEVALVRNATWTKISDGVYDITFTDGPSSGTTVQYTYVFENNNRMSRDDEILSIKTYYTRL</sequence>
<dbReference type="InterPro" id="IPR024311">
    <property type="entry name" value="Lipocalin-like"/>
</dbReference>
<reference evidence="3 4" key="1">
    <citation type="submission" date="2016-01" db="EMBL/GenBank/DDBJ databases">
        <title>The draft genome sequence of Aquimarina sp. RZW4-3-2.</title>
        <authorList>
            <person name="Wang Y."/>
        </authorList>
    </citation>
    <scope>NUCLEOTIDE SEQUENCE [LARGE SCALE GENOMIC DNA]</scope>
    <source>
        <strain evidence="3 4">RZW4-3-2</strain>
    </source>
</reference>
<organism evidence="3 4">
    <name type="scientific">Aquimarina aggregata</name>
    <dbReference type="NCBI Taxonomy" id="1642818"/>
    <lineage>
        <taxon>Bacteria</taxon>
        <taxon>Pseudomonadati</taxon>
        <taxon>Bacteroidota</taxon>
        <taxon>Flavobacteriia</taxon>
        <taxon>Flavobacteriales</taxon>
        <taxon>Flavobacteriaceae</taxon>
        <taxon>Aquimarina</taxon>
    </lineage>
</organism>
<dbReference type="RefSeq" id="WP_066309862.1">
    <property type="nucleotide sequence ID" value="NZ_CANLSS010000001.1"/>
</dbReference>
<evidence type="ECO:0000313" key="3">
    <source>
        <dbReference type="EMBL" id="KZS42327.1"/>
    </source>
</evidence>
<gene>
    <name evidence="3" type="ORF">AWE51_02485</name>
</gene>
<protein>
    <recommendedName>
        <fullName evidence="2">Lipocalin-like domain-containing protein</fullName>
    </recommendedName>
</protein>
<name>A0A163CEG3_9FLAO</name>
<dbReference type="PROSITE" id="PS51257">
    <property type="entry name" value="PROKAR_LIPOPROTEIN"/>
    <property type="match status" value="1"/>
</dbReference>
<accession>A0A163CEG3</accession>
<dbReference type="EMBL" id="LQRT01000002">
    <property type="protein sequence ID" value="KZS42327.1"/>
    <property type="molecule type" value="Genomic_DNA"/>
</dbReference>